<feature type="transmembrane region" description="Helical" evidence="6">
    <location>
        <begin position="145"/>
        <end position="166"/>
    </location>
</feature>
<dbReference type="OrthoDB" id="1758221at2"/>
<reference evidence="8 9" key="1">
    <citation type="submission" date="2018-06" db="EMBL/GenBank/DDBJ databases">
        <authorList>
            <consortium name="Pathogen Informatics"/>
            <person name="Doyle S."/>
        </authorList>
    </citation>
    <scope>NUCLEOTIDE SEQUENCE [LARGE SCALE GENOMIC DNA]</scope>
    <source>
        <strain evidence="8 9">NCTC13163</strain>
    </source>
</reference>
<keyword evidence="3 6" id="KW-0812">Transmembrane</keyword>
<dbReference type="RefSeq" id="WP_024370451.1">
    <property type="nucleotide sequence ID" value="NZ_UGGP01000001.1"/>
</dbReference>
<feature type="transmembrane region" description="Helical" evidence="6">
    <location>
        <begin position="172"/>
        <end position="192"/>
    </location>
</feature>
<dbReference type="InterPro" id="IPR019264">
    <property type="entry name" value="DUF2179"/>
</dbReference>
<dbReference type="InterPro" id="IPR003740">
    <property type="entry name" value="YitT"/>
</dbReference>
<feature type="transmembrane region" description="Helical" evidence="6">
    <location>
        <begin position="7"/>
        <end position="27"/>
    </location>
</feature>
<keyword evidence="5 6" id="KW-0472">Membrane</keyword>
<gene>
    <name evidence="8" type="ORF">NCTC13163_00878</name>
</gene>
<name>A0A377FRT6_9BACL</name>
<dbReference type="InterPro" id="IPR051461">
    <property type="entry name" value="UPF0750_membrane"/>
</dbReference>
<evidence type="ECO:0000256" key="6">
    <source>
        <dbReference type="SAM" id="Phobius"/>
    </source>
</evidence>
<keyword evidence="4 6" id="KW-1133">Transmembrane helix</keyword>
<evidence type="ECO:0000256" key="3">
    <source>
        <dbReference type="ARBA" id="ARBA00022692"/>
    </source>
</evidence>
<organism evidence="8 9">
    <name type="scientific">Exiguobacterium aurantiacum</name>
    <dbReference type="NCBI Taxonomy" id="33987"/>
    <lineage>
        <taxon>Bacteria</taxon>
        <taxon>Bacillati</taxon>
        <taxon>Bacillota</taxon>
        <taxon>Bacilli</taxon>
        <taxon>Bacillales</taxon>
        <taxon>Bacillales Family XII. Incertae Sedis</taxon>
        <taxon>Exiguobacterium</taxon>
    </lineage>
</organism>
<evidence type="ECO:0000256" key="4">
    <source>
        <dbReference type="ARBA" id="ARBA00022989"/>
    </source>
</evidence>
<feature type="transmembrane region" description="Helical" evidence="6">
    <location>
        <begin position="104"/>
        <end position="124"/>
    </location>
</feature>
<sequence>MKQIVKDYIYLLTGSVFVASAFSLFLLPNNLASGGVSGISIITYELFGISPGAFQLVANVLLLLIGWMILGLGFGVKSLVGSIFLPGVILFYELIDAGAAVNDTLLAAVFGGAGVGIGLGLIFRGRASTGGMDLIAQILHKFTHIPLYLCIAILDGAVVLVAAVTFSFTTGLYALIALFITIKMIDFVQLGFTQDKMAYVISEQRDVITRAVFDELDRGATEIQAIGAYSRLDRPMLLVVVRQNEVSRLKEIIRRIDPEAFLVFSEAHEVMGQGFTSDKRYINVP</sequence>
<feature type="transmembrane region" description="Helical" evidence="6">
    <location>
        <begin position="47"/>
        <end position="67"/>
    </location>
</feature>
<dbReference type="GO" id="GO:0005886">
    <property type="term" value="C:plasma membrane"/>
    <property type="evidence" value="ECO:0007669"/>
    <property type="project" value="UniProtKB-SubCell"/>
</dbReference>
<comment type="subcellular location">
    <subcellularLocation>
        <location evidence="1">Cell membrane</location>
        <topology evidence="1">Multi-pass membrane protein</topology>
    </subcellularLocation>
</comment>
<evidence type="ECO:0000313" key="8">
    <source>
        <dbReference type="EMBL" id="STO07530.1"/>
    </source>
</evidence>
<evidence type="ECO:0000256" key="1">
    <source>
        <dbReference type="ARBA" id="ARBA00004651"/>
    </source>
</evidence>
<dbReference type="EMBL" id="UGGP01000001">
    <property type="protein sequence ID" value="STO07530.1"/>
    <property type="molecule type" value="Genomic_DNA"/>
</dbReference>
<dbReference type="Proteomes" id="UP000254060">
    <property type="component" value="Unassembled WGS sequence"/>
</dbReference>
<evidence type="ECO:0000256" key="5">
    <source>
        <dbReference type="ARBA" id="ARBA00023136"/>
    </source>
</evidence>
<dbReference type="Pfam" id="PF02588">
    <property type="entry name" value="YitT_membrane"/>
    <property type="match status" value="1"/>
</dbReference>
<evidence type="ECO:0000256" key="2">
    <source>
        <dbReference type="ARBA" id="ARBA00022475"/>
    </source>
</evidence>
<evidence type="ECO:0000313" key="9">
    <source>
        <dbReference type="Proteomes" id="UP000254060"/>
    </source>
</evidence>
<feature type="domain" description="DUF2179" evidence="7">
    <location>
        <begin position="218"/>
        <end position="272"/>
    </location>
</feature>
<keyword evidence="2" id="KW-1003">Cell membrane</keyword>
<accession>A0A377FRT6</accession>
<dbReference type="Gene3D" id="3.30.70.120">
    <property type="match status" value="1"/>
</dbReference>
<dbReference type="InterPro" id="IPR015867">
    <property type="entry name" value="N-reg_PII/ATP_PRibTrfase_C"/>
</dbReference>
<evidence type="ECO:0000259" key="7">
    <source>
        <dbReference type="Pfam" id="PF10035"/>
    </source>
</evidence>
<protein>
    <submittedName>
        <fullName evidence="8">Uncharacterized BCR, YitT family COG1284</fullName>
    </submittedName>
</protein>
<dbReference type="Pfam" id="PF10035">
    <property type="entry name" value="DUF2179"/>
    <property type="match status" value="1"/>
</dbReference>
<dbReference type="PIRSF" id="PIRSF006483">
    <property type="entry name" value="Membrane_protein_YitT"/>
    <property type="match status" value="1"/>
</dbReference>
<dbReference type="CDD" id="cd16380">
    <property type="entry name" value="YitT_C"/>
    <property type="match status" value="1"/>
</dbReference>
<dbReference type="AlphaFoldDB" id="A0A377FRT6"/>
<dbReference type="STRING" id="1397694.GCA_000702585_01392"/>
<proteinExistence type="predicted"/>
<feature type="transmembrane region" description="Helical" evidence="6">
    <location>
        <begin position="74"/>
        <end position="92"/>
    </location>
</feature>
<dbReference type="PANTHER" id="PTHR33545:SF9">
    <property type="entry name" value="UPF0750 MEMBRANE PROTEIN YITE"/>
    <property type="match status" value="1"/>
</dbReference>
<dbReference type="PANTHER" id="PTHR33545">
    <property type="entry name" value="UPF0750 MEMBRANE PROTEIN YITT-RELATED"/>
    <property type="match status" value="1"/>
</dbReference>